<dbReference type="InterPro" id="IPR016064">
    <property type="entry name" value="NAD/diacylglycerol_kinase_sf"/>
</dbReference>
<dbReference type="GO" id="GO:0006665">
    <property type="term" value="P:sphingolipid metabolic process"/>
    <property type="evidence" value="ECO:0007669"/>
    <property type="project" value="TreeGrafter"/>
</dbReference>
<dbReference type="STRING" id="425264.A0A3G2S6K5"/>
<dbReference type="Proteomes" id="UP000269793">
    <property type="component" value="Chromosome V"/>
</dbReference>
<feature type="domain" description="DAGKc" evidence="1">
    <location>
        <begin position="1"/>
        <end position="148"/>
    </location>
</feature>
<dbReference type="PANTHER" id="PTHR12358">
    <property type="entry name" value="SPHINGOSINE KINASE"/>
    <property type="match status" value="1"/>
</dbReference>
<dbReference type="EMBL" id="CP033152">
    <property type="protein sequence ID" value="AYO43704.1"/>
    <property type="molecule type" value="Genomic_DNA"/>
</dbReference>
<dbReference type="GO" id="GO:0016020">
    <property type="term" value="C:membrane"/>
    <property type="evidence" value="ECO:0007669"/>
    <property type="project" value="GOC"/>
</dbReference>
<dbReference type="SUPFAM" id="SSF111331">
    <property type="entry name" value="NAD kinase/diacylglycerol kinase-like"/>
    <property type="match status" value="1"/>
</dbReference>
<organism evidence="2 3">
    <name type="scientific">Malassezia restricta (strain ATCC 96810 / NBRC 103918 / CBS 7877)</name>
    <name type="common">Seborrheic dermatitis infection agent</name>
    <dbReference type="NCBI Taxonomy" id="425264"/>
    <lineage>
        <taxon>Eukaryota</taxon>
        <taxon>Fungi</taxon>
        <taxon>Dikarya</taxon>
        <taxon>Basidiomycota</taxon>
        <taxon>Ustilaginomycotina</taxon>
        <taxon>Malasseziomycetes</taxon>
        <taxon>Malasseziales</taxon>
        <taxon>Malasseziaceae</taxon>
        <taxon>Malassezia</taxon>
    </lineage>
</organism>
<dbReference type="Gene3D" id="3.40.50.10330">
    <property type="entry name" value="Probable inorganic polyphosphate/atp-NAD kinase, domain 1"/>
    <property type="match status" value="1"/>
</dbReference>
<dbReference type="InterPro" id="IPR017438">
    <property type="entry name" value="ATP-NAD_kinase_N"/>
</dbReference>
<evidence type="ECO:0000313" key="2">
    <source>
        <dbReference type="EMBL" id="AYO43704.1"/>
    </source>
</evidence>
<dbReference type="PROSITE" id="PS50146">
    <property type="entry name" value="DAGK"/>
    <property type="match status" value="1"/>
</dbReference>
<keyword evidence="3" id="KW-1185">Reference proteome</keyword>
<reference evidence="2 3" key="1">
    <citation type="submission" date="2018-10" db="EMBL/GenBank/DDBJ databases">
        <title>Complete genome sequence of Malassezia restricta CBS 7877.</title>
        <authorList>
            <person name="Morand S.C."/>
            <person name="Bertignac M."/>
            <person name="Iltis A."/>
            <person name="Kolder I."/>
            <person name="Pirovano W."/>
            <person name="Jourdain R."/>
            <person name="Clavaud C."/>
        </authorList>
    </citation>
    <scope>NUCLEOTIDE SEQUENCE [LARGE SCALE GENOMIC DNA]</scope>
    <source>
        <strain evidence="2 3">CBS 7877</strain>
    </source>
</reference>
<gene>
    <name evidence="2" type="ORF">DNF11_2754</name>
</gene>
<dbReference type="VEuPathDB" id="FungiDB:DNF11_2754"/>
<dbReference type="Pfam" id="PF00781">
    <property type="entry name" value="DAGK_cat"/>
    <property type="match status" value="1"/>
</dbReference>
<name>A0A3G2S6K5_MALR7</name>
<dbReference type="Gene3D" id="2.60.200.40">
    <property type="match status" value="1"/>
</dbReference>
<dbReference type="PANTHER" id="PTHR12358:SF54">
    <property type="entry name" value="SPHINGOSINE KINASE RELATED PROTEIN"/>
    <property type="match status" value="1"/>
</dbReference>
<evidence type="ECO:0000313" key="3">
    <source>
        <dbReference type="Proteomes" id="UP000269793"/>
    </source>
</evidence>
<proteinExistence type="predicted"/>
<accession>A0A3G2S6K5</accession>
<dbReference type="GO" id="GO:0001727">
    <property type="term" value="F:lipid kinase activity"/>
    <property type="evidence" value="ECO:0007669"/>
    <property type="project" value="TreeGrafter"/>
</dbReference>
<dbReference type="OrthoDB" id="336240at2759"/>
<dbReference type="InterPro" id="IPR001206">
    <property type="entry name" value="Diacylglycerol_kinase_cat_dom"/>
</dbReference>
<sequence length="372" mass="40775">MSDTLYVVWNAVAGARRAAHMLEAYVMPRIRAWKEDKAPSVRVVVHETEADAGAVRLGRAIAAHGRACTCVVLGGDGTVHELLEGLFSDAQPRTISIVLVPMGTGNALYHTLMGPDTAPDPAWRLGSLEAFTKAQATKPLTLMQADPGHHLACVVVSHALHAAILRDSEALRARYPGPERFQIAAEQHLTSWVRATLTLLPDERHPVSVYDPRSRTFSRPAAYEHSSDGRVHLSGPFLYMNAMTVDRLEPSFVPAPFASPTAPAPLRRPASAMDVIVIRPTRQPSASSPDAFARDVLMPVLFQGMYQQGKHVDMQYEEQRPIVEYFRASGYMWEPARDDALARTMCVDGTIIDGGERAVVRTTAHDVHAFCA</sequence>
<dbReference type="InterPro" id="IPR050187">
    <property type="entry name" value="Lipid_Phosphate_FormReg"/>
</dbReference>
<evidence type="ECO:0000259" key="1">
    <source>
        <dbReference type="PROSITE" id="PS50146"/>
    </source>
</evidence>
<protein>
    <recommendedName>
        <fullName evidence="1">DAGKc domain-containing protein</fullName>
    </recommendedName>
</protein>
<dbReference type="AlphaFoldDB" id="A0A3G2S6K5"/>